<protein>
    <recommendedName>
        <fullName evidence="3">VOC family protein</fullName>
    </recommendedName>
</protein>
<evidence type="ECO:0008006" key="3">
    <source>
        <dbReference type="Google" id="ProtNLM"/>
    </source>
</evidence>
<comment type="caution">
    <text evidence="1">The sequence shown here is derived from an EMBL/GenBank/DDBJ whole genome shotgun (WGS) entry which is preliminary data.</text>
</comment>
<name>A0ABN2BKA9_9MICO</name>
<organism evidence="1 2">
    <name type="scientific">Dermacoccus barathri</name>
    <dbReference type="NCBI Taxonomy" id="322601"/>
    <lineage>
        <taxon>Bacteria</taxon>
        <taxon>Bacillati</taxon>
        <taxon>Actinomycetota</taxon>
        <taxon>Actinomycetes</taxon>
        <taxon>Micrococcales</taxon>
        <taxon>Dermacoccaceae</taxon>
        <taxon>Dermacoccus</taxon>
    </lineage>
</organism>
<evidence type="ECO:0000313" key="2">
    <source>
        <dbReference type="Proteomes" id="UP001501288"/>
    </source>
</evidence>
<gene>
    <name evidence="1" type="ORF">GCM10009762_13450</name>
</gene>
<dbReference type="Gene3D" id="3.10.180.10">
    <property type="entry name" value="2,3-Dihydroxybiphenyl 1,2-Dioxygenase, domain 1"/>
    <property type="match status" value="1"/>
</dbReference>
<dbReference type="Proteomes" id="UP001501288">
    <property type="component" value="Unassembled WGS sequence"/>
</dbReference>
<proteinExistence type="predicted"/>
<accession>A0ABN2BKA9</accession>
<dbReference type="EMBL" id="BAAANV010000034">
    <property type="protein sequence ID" value="GAA1541287.1"/>
    <property type="molecule type" value="Genomic_DNA"/>
</dbReference>
<dbReference type="InterPro" id="IPR029068">
    <property type="entry name" value="Glyas_Bleomycin-R_OHBP_Dase"/>
</dbReference>
<sequence length="58" mass="6932">MQLRQLREAAWPLFMEPEAKWYRLSPSEQAGVRQFLVQDPDGYLVRLQMSLGHRMLEQ</sequence>
<keyword evidence="2" id="KW-1185">Reference proteome</keyword>
<evidence type="ECO:0000313" key="1">
    <source>
        <dbReference type="EMBL" id="GAA1541287.1"/>
    </source>
</evidence>
<reference evidence="1 2" key="1">
    <citation type="journal article" date="2019" name="Int. J. Syst. Evol. Microbiol.">
        <title>The Global Catalogue of Microorganisms (GCM) 10K type strain sequencing project: providing services to taxonomists for standard genome sequencing and annotation.</title>
        <authorList>
            <consortium name="The Broad Institute Genomics Platform"/>
            <consortium name="The Broad Institute Genome Sequencing Center for Infectious Disease"/>
            <person name="Wu L."/>
            <person name="Ma J."/>
        </authorList>
    </citation>
    <scope>NUCLEOTIDE SEQUENCE [LARGE SCALE GENOMIC DNA]</scope>
    <source>
        <strain evidence="1 2">JCM 14588</strain>
    </source>
</reference>